<dbReference type="Proteomes" id="UP000290439">
    <property type="component" value="Chromosome"/>
</dbReference>
<evidence type="ECO:0000313" key="1">
    <source>
        <dbReference type="EMBL" id="VFA99702.1"/>
    </source>
</evidence>
<dbReference type="EMBL" id="LR215973">
    <property type="protein sequence ID" value="VFA99702.1"/>
    <property type="molecule type" value="Genomic_DNA"/>
</dbReference>
<dbReference type="AlphaFoldDB" id="A0A4U8W1G8"/>
<organism evidence="1 2">
    <name type="scientific">Nocardia cyriacigeorgica</name>
    <dbReference type="NCBI Taxonomy" id="135487"/>
    <lineage>
        <taxon>Bacteria</taxon>
        <taxon>Bacillati</taxon>
        <taxon>Actinomycetota</taxon>
        <taxon>Actinomycetes</taxon>
        <taxon>Mycobacteriales</taxon>
        <taxon>Nocardiaceae</taxon>
        <taxon>Nocardia</taxon>
    </lineage>
</organism>
<name>A0A4U8W1G8_9NOCA</name>
<dbReference type="InterPro" id="IPR036390">
    <property type="entry name" value="WH_DNA-bd_sf"/>
</dbReference>
<reference evidence="1 2" key="1">
    <citation type="submission" date="2019-02" db="EMBL/GenBank/DDBJ databases">
        <authorList>
            <consortium name="Pathogen Informatics"/>
        </authorList>
    </citation>
    <scope>NUCLEOTIDE SEQUENCE [LARGE SCALE GENOMIC DNA]</scope>
    <source>
        <strain evidence="1 2">3012STDY6756504</strain>
    </source>
</reference>
<evidence type="ECO:0000313" key="2">
    <source>
        <dbReference type="Proteomes" id="UP000290439"/>
    </source>
</evidence>
<dbReference type="SUPFAM" id="SSF46785">
    <property type="entry name" value="Winged helix' DNA-binding domain"/>
    <property type="match status" value="1"/>
</dbReference>
<proteinExistence type="predicted"/>
<gene>
    <name evidence="1" type="ORF">NCTC10797_03488</name>
</gene>
<protein>
    <recommendedName>
        <fullName evidence="3">MarR family transcriptional regulator</fullName>
    </recommendedName>
</protein>
<evidence type="ECO:0008006" key="3">
    <source>
        <dbReference type="Google" id="ProtNLM"/>
    </source>
</evidence>
<accession>A0A4U8W1G8</accession>
<sequence>MTCTEARILAALRPGGVLTVTAIARSAGFSTVRSRVALLALSRRGLVWQTPRGWVLTASGYRYAGLERGSAALDVPIGAAAS</sequence>